<gene>
    <name evidence="4" type="ORF">L596_028697</name>
</gene>
<name>A0A4V5ZXZ0_STECR</name>
<keyword evidence="1" id="KW-0812">Transmembrane</keyword>
<dbReference type="Gene3D" id="3.40.33.10">
    <property type="entry name" value="CAP"/>
    <property type="match status" value="1"/>
</dbReference>
<dbReference type="EMBL" id="AZBU02000011">
    <property type="protein sequence ID" value="TKR61605.1"/>
    <property type="molecule type" value="Genomic_DNA"/>
</dbReference>
<dbReference type="OrthoDB" id="5790119at2759"/>
<dbReference type="AlphaFoldDB" id="A0A4V5ZXZ0"/>
<comment type="caution">
    <text evidence="4">The sequence shown here is derived from an EMBL/GenBank/DDBJ whole genome shotgun (WGS) entry which is preliminary data.</text>
</comment>
<evidence type="ECO:0000259" key="3">
    <source>
        <dbReference type="SMART" id="SM00198"/>
    </source>
</evidence>
<protein>
    <recommendedName>
        <fullName evidence="3">SCP domain-containing protein</fullName>
    </recommendedName>
</protein>
<dbReference type="CDD" id="cd05380">
    <property type="entry name" value="CAP_euk"/>
    <property type="match status" value="1"/>
</dbReference>
<sequence>MLRFTAALFLCHLLGGGNCYYEKRTWSSWSSWSSSGGTGDGAHGYGIPGGNSDSGGPMKIPKIASPDKLFNCPGGSGMTPEARKLAVDEHNKRRSDQALGKAKSEMSPVKNMYKLSYDCNLEAVIQKYMNRCKYGHSRPYDNPNGENLYARGGTHKRTIEEMVTGAVKGWWDKEINHIKARADGVYFYDSSGPVIGHYTTMARDKQVALGCGYKYCPGASYPEMLFCQYTSNNVEDGRVFHYGSPCKQDSDCTLYQDSVCLASEGLCSIKGHENGHTEGDQDSDSQASASNAIYPGMILIWSFFVIVIVCSL</sequence>
<dbReference type="PANTHER" id="PTHR10334">
    <property type="entry name" value="CYSTEINE-RICH SECRETORY PROTEIN-RELATED"/>
    <property type="match status" value="1"/>
</dbReference>
<keyword evidence="2" id="KW-0732">Signal</keyword>
<evidence type="ECO:0000313" key="5">
    <source>
        <dbReference type="Proteomes" id="UP000298663"/>
    </source>
</evidence>
<feature type="transmembrane region" description="Helical" evidence="1">
    <location>
        <begin position="292"/>
        <end position="310"/>
    </location>
</feature>
<organism evidence="4 5">
    <name type="scientific">Steinernema carpocapsae</name>
    <name type="common">Entomopathogenic nematode</name>
    <dbReference type="NCBI Taxonomy" id="34508"/>
    <lineage>
        <taxon>Eukaryota</taxon>
        <taxon>Metazoa</taxon>
        <taxon>Ecdysozoa</taxon>
        <taxon>Nematoda</taxon>
        <taxon>Chromadorea</taxon>
        <taxon>Rhabditida</taxon>
        <taxon>Tylenchina</taxon>
        <taxon>Panagrolaimomorpha</taxon>
        <taxon>Strongyloidoidea</taxon>
        <taxon>Steinernematidae</taxon>
        <taxon>Steinernema</taxon>
    </lineage>
</organism>
<feature type="chain" id="PRO_5020455525" description="SCP domain-containing protein" evidence="2">
    <location>
        <begin position="20"/>
        <end position="312"/>
    </location>
</feature>
<dbReference type="SUPFAM" id="SSF55797">
    <property type="entry name" value="PR-1-like"/>
    <property type="match status" value="1"/>
</dbReference>
<keyword evidence="5" id="KW-1185">Reference proteome</keyword>
<feature type="domain" description="SCP" evidence="3">
    <location>
        <begin position="81"/>
        <end position="236"/>
    </location>
</feature>
<evidence type="ECO:0000313" key="4">
    <source>
        <dbReference type="EMBL" id="TKR61605.1"/>
    </source>
</evidence>
<dbReference type="InterPro" id="IPR014044">
    <property type="entry name" value="CAP_dom"/>
</dbReference>
<dbReference type="InterPro" id="IPR035940">
    <property type="entry name" value="CAP_sf"/>
</dbReference>
<dbReference type="InterPro" id="IPR001283">
    <property type="entry name" value="CRISP-related"/>
</dbReference>
<dbReference type="STRING" id="34508.A0A4V5ZXZ0"/>
<dbReference type="Pfam" id="PF00188">
    <property type="entry name" value="CAP"/>
    <property type="match status" value="1"/>
</dbReference>
<dbReference type="Proteomes" id="UP000298663">
    <property type="component" value="Unassembled WGS sequence"/>
</dbReference>
<reference evidence="4 5" key="2">
    <citation type="journal article" date="2019" name="G3 (Bethesda)">
        <title>Hybrid Assembly of the Genome of the Entomopathogenic Nematode Steinernema carpocapsae Identifies the X-Chromosome.</title>
        <authorList>
            <person name="Serra L."/>
            <person name="Macchietto M."/>
            <person name="Macias-Munoz A."/>
            <person name="McGill C.J."/>
            <person name="Rodriguez I.M."/>
            <person name="Rodriguez B."/>
            <person name="Murad R."/>
            <person name="Mortazavi A."/>
        </authorList>
    </citation>
    <scope>NUCLEOTIDE SEQUENCE [LARGE SCALE GENOMIC DNA]</scope>
    <source>
        <strain evidence="4 5">ALL</strain>
    </source>
</reference>
<keyword evidence="1" id="KW-1133">Transmembrane helix</keyword>
<evidence type="ECO:0000256" key="1">
    <source>
        <dbReference type="SAM" id="Phobius"/>
    </source>
</evidence>
<dbReference type="SMART" id="SM00198">
    <property type="entry name" value="SCP"/>
    <property type="match status" value="1"/>
</dbReference>
<feature type="signal peptide" evidence="2">
    <location>
        <begin position="1"/>
        <end position="19"/>
    </location>
</feature>
<reference evidence="4 5" key="1">
    <citation type="journal article" date="2015" name="Genome Biol.">
        <title>Comparative genomics of Steinernema reveals deeply conserved gene regulatory networks.</title>
        <authorList>
            <person name="Dillman A.R."/>
            <person name="Macchietto M."/>
            <person name="Porter C.F."/>
            <person name="Rogers A."/>
            <person name="Williams B."/>
            <person name="Antoshechkin I."/>
            <person name="Lee M.M."/>
            <person name="Goodwin Z."/>
            <person name="Lu X."/>
            <person name="Lewis E.E."/>
            <person name="Goodrich-Blair H."/>
            <person name="Stock S.P."/>
            <person name="Adams B.J."/>
            <person name="Sternberg P.W."/>
            <person name="Mortazavi A."/>
        </authorList>
    </citation>
    <scope>NUCLEOTIDE SEQUENCE [LARGE SCALE GENOMIC DNA]</scope>
    <source>
        <strain evidence="4 5">ALL</strain>
    </source>
</reference>
<accession>A0A4V5ZXZ0</accession>
<keyword evidence="1" id="KW-0472">Membrane</keyword>
<proteinExistence type="predicted"/>
<evidence type="ECO:0000256" key="2">
    <source>
        <dbReference type="SAM" id="SignalP"/>
    </source>
</evidence>